<dbReference type="PANTHER" id="PTHR47981">
    <property type="entry name" value="RAB FAMILY"/>
    <property type="match status" value="1"/>
</dbReference>
<dbReference type="InterPro" id="IPR005225">
    <property type="entry name" value="Small_GTP-bd"/>
</dbReference>
<evidence type="ECO:0000256" key="2">
    <source>
        <dbReference type="ARBA" id="ARBA00022741"/>
    </source>
</evidence>
<evidence type="ECO:0000313" key="6">
    <source>
        <dbReference type="Proteomes" id="UP000015101"/>
    </source>
</evidence>
<dbReference type="InterPro" id="IPR001806">
    <property type="entry name" value="Small_GTPase"/>
</dbReference>
<accession>T1G6S4</accession>
<comment type="similarity">
    <text evidence="1">Belongs to the small GTPase superfamily. Rab family.</text>
</comment>
<dbReference type="eggNOG" id="KOG0092">
    <property type="taxonomic scope" value="Eukaryota"/>
</dbReference>
<evidence type="ECO:0000313" key="5">
    <source>
        <dbReference type="EnsemblMetazoa" id="HelroP87581"/>
    </source>
</evidence>
<dbReference type="InParanoid" id="T1G6S4"/>
<dbReference type="GO" id="GO:0003924">
    <property type="term" value="F:GTPase activity"/>
    <property type="evidence" value="ECO:0007669"/>
    <property type="project" value="InterPro"/>
</dbReference>
<dbReference type="STRING" id="6412.T1G6S4"/>
<dbReference type="OMA" id="RYMEREF"/>
<dbReference type="PANTHER" id="PTHR47981:SF20">
    <property type="entry name" value="RAS-RELATED PROTEIN RAB-7A"/>
    <property type="match status" value="1"/>
</dbReference>
<dbReference type="Pfam" id="PF00071">
    <property type="entry name" value="Ras"/>
    <property type="match status" value="1"/>
</dbReference>
<dbReference type="NCBIfam" id="TIGR00231">
    <property type="entry name" value="small_GTP"/>
    <property type="match status" value="1"/>
</dbReference>
<dbReference type="KEGG" id="hro:HELRODRAFT_87581"/>
<reference evidence="4 6" key="2">
    <citation type="journal article" date="2013" name="Nature">
        <title>Insights into bilaterian evolution from three spiralian genomes.</title>
        <authorList>
            <person name="Simakov O."/>
            <person name="Marletaz F."/>
            <person name="Cho S.J."/>
            <person name="Edsinger-Gonzales E."/>
            <person name="Havlak P."/>
            <person name="Hellsten U."/>
            <person name="Kuo D.H."/>
            <person name="Larsson T."/>
            <person name="Lv J."/>
            <person name="Arendt D."/>
            <person name="Savage R."/>
            <person name="Osoegawa K."/>
            <person name="de Jong P."/>
            <person name="Grimwood J."/>
            <person name="Chapman J.A."/>
            <person name="Shapiro H."/>
            <person name="Aerts A."/>
            <person name="Otillar R.P."/>
            <person name="Terry A.Y."/>
            <person name="Boore J.L."/>
            <person name="Grigoriev I.V."/>
            <person name="Lindberg D.R."/>
            <person name="Seaver E.C."/>
            <person name="Weisblat D.A."/>
            <person name="Putnam N.H."/>
            <person name="Rokhsar D.S."/>
        </authorList>
    </citation>
    <scope>NUCLEOTIDE SEQUENCE</scope>
</reference>
<reference evidence="6" key="1">
    <citation type="submission" date="2012-12" db="EMBL/GenBank/DDBJ databases">
        <authorList>
            <person name="Hellsten U."/>
            <person name="Grimwood J."/>
            <person name="Chapman J.A."/>
            <person name="Shapiro H."/>
            <person name="Aerts A."/>
            <person name="Otillar R.P."/>
            <person name="Terry A.Y."/>
            <person name="Boore J.L."/>
            <person name="Simakov O."/>
            <person name="Marletaz F."/>
            <person name="Cho S.-J."/>
            <person name="Edsinger-Gonzales E."/>
            <person name="Havlak P."/>
            <person name="Kuo D.-H."/>
            <person name="Larsson T."/>
            <person name="Lv J."/>
            <person name="Arendt D."/>
            <person name="Savage R."/>
            <person name="Osoegawa K."/>
            <person name="de Jong P."/>
            <person name="Lindberg D.R."/>
            <person name="Seaver E.C."/>
            <person name="Weisblat D.A."/>
            <person name="Putnam N.H."/>
            <person name="Grigoriev I.V."/>
            <person name="Rokhsar D.S."/>
        </authorList>
    </citation>
    <scope>NUCLEOTIDE SEQUENCE</scope>
</reference>
<name>T1G6S4_HELRO</name>
<dbReference type="EMBL" id="AMQM01007091">
    <property type="status" value="NOT_ANNOTATED_CDS"/>
    <property type="molecule type" value="Genomic_DNA"/>
</dbReference>
<dbReference type="SUPFAM" id="SSF52540">
    <property type="entry name" value="P-loop containing nucleoside triphosphate hydrolases"/>
    <property type="match status" value="1"/>
</dbReference>
<dbReference type="CTD" id="20216771"/>
<organism evidence="5 6">
    <name type="scientific">Helobdella robusta</name>
    <name type="common">Californian leech</name>
    <dbReference type="NCBI Taxonomy" id="6412"/>
    <lineage>
        <taxon>Eukaryota</taxon>
        <taxon>Metazoa</taxon>
        <taxon>Spiralia</taxon>
        <taxon>Lophotrochozoa</taxon>
        <taxon>Annelida</taxon>
        <taxon>Clitellata</taxon>
        <taxon>Hirudinea</taxon>
        <taxon>Rhynchobdellida</taxon>
        <taxon>Glossiphoniidae</taxon>
        <taxon>Helobdella</taxon>
    </lineage>
</organism>
<proteinExistence type="inferred from homology"/>
<dbReference type="SMART" id="SM00175">
    <property type="entry name" value="RAB"/>
    <property type="match status" value="1"/>
</dbReference>
<dbReference type="Proteomes" id="UP000015101">
    <property type="component" value="Unassembled WGS sequence"/>
</dbReference>
<sequence length="75" mass="8524">GKSSIVHQFVYETFRPTIEMTMGAAFWTKCVSVDEFVCKFQIWDTAGQEKYKSLAPMYYRGAAAAIVVFDVTKEV</sequence>
<dbReference type="AlphaFoldDB" id="T1G6S4"/>
<dbReference type="Gene3D" id="3.40.50.300">
    <property type="entry name" value="P-loop containing nucleotide triphosphate hydrolases"/>
    <property type="match status" value="1"/>
</dbReference>
<evidence type="ECO:0000256" key="1">
    <source>
        <dbReference type="ARBA" id="ARBA00006270"/>
    </source>
</evidence>
<dbReference type="OrthoDB" id="63533at2759"/>
<keyword evidence="2" id="KW-0547">Nucleotide-binding</keyword>
<gene>
    <name evidence="5" type="primary">20216771</name>
    <name evidence="4" type="ORF">HELRODRAFT_87581</name>
</gene>
<protein>
    <submittedName>
        <fullName evidence="4 5">Uncharacterized protein</fullName>
    </submittedName>
</protein>
<keyword evidence="3" id="KW-0342">GTP-binding</keyword>
<dbReference type="PROSITE" id="PS51419">
    <property type="entry name" value="RAB"/>
    <property type="match status" value="1"/>
</dbReference>
<evidence type="ECO:0000313" key="4">
    <source>
        <dbReference type="EMBL" id="ESN94753.1"/>
    </source>
</evidence>
<evidence type="ECO:0000256" key="3">
    <source>
        <dbReference type="ARBA" id="ARBA00023134"/>
    </source>
</evidence>
<dbReference type="EnsemblMetazoa" id="HelroT87581">
    <property type="protein sequence ID" value="HelroP87581"/>
    <property type="gene ID" value="HelroG87581"/>
</dbReference>
<dbReference type="HOGENOM" id="CLU_041217_24_5_1"/>
<dbReference type="EMBL" id="KB097563">
    <property type="protein sequence ID" value="ESN94753.1"/>
    <property type="molecule type" value="Genomic_DNA"/>
</dbReference>
<keyword evidence="6" id="KW-1185">Reference proteome</keyword>
<reference evidence="5" key="3">
    <citation type="submission" date="2015-06" db="UniProtKB">
        <authorList>
            <consortium name="EnsemblMetazoa"/>
        </authorList>
    </citation>
    <scope>IDENTIFICATION</scope>
</reference>
<dbReference type="RefSeq" id="XP_009027076.1">
    <property type="nucleotide sequence ID" value="XM_009028828.1"/>
</dbReference>
<dbReference type="InterPro" id="IPR027417">
    <property type="entry name" value="P-loop_NTPase"/>
</dbReference>
<dbReference type="PRINTS" id="PR00449">
    <property type="entry name" value="RASTRNSFRMNG"/>
</dbReference>
<dbReference type="GO" id="GO:0005525">
    <property type="term" value="F:GTP binding"/>
    <property type="evidence" value="ECO:0007669"/>
    <property type="project" value="UniProtKB-KW"/>
</dbReference>
<dbReference type="GeneID" id="20216771"/>